<comment type="caution">
    <text evidence="1">The sequence shown here is derived from an EMBL/GenBank/DDBJ whole genome shotgun (WGS) entry which is preliminary data.</text>
</comment>
<keyword evidence="2" id="KW-1185">Reference proteome</keyword>
<proteinExistence type="predicted"/>
<accession>A0A073HZ93</accession>
<organism evidence="1 2">
    <name type="scientific">Oxytricha trifallax</name>
    <dbReference type="NCBI Taxonomy" id="1172189"/>
    <lineage>
        <taxon>Eukaryota</taxon>
        <taxon>Sar</taxon>
        <taxon>Alveolata</taxon>
        <taxon>Ciliophora</taxon>
        <taxon>Intramacronucleata</taxon>
        <taxon>Spirotrichea</taxon>
        <taxon>Stichotrichia</taxon>
        <taxon>Sporadotrichida</taxon>
        <taxon>Oxytrichidae</taxon>
        <taxon>Oxytrichinae</taxon>
        <taxon>Oxytricha</taxon>
    </lineage>
</organism>
<reference evidence="2" key="1">
    <citation type="journal article" date="2014" name="Cell">
        <title>The Architecture of a Scrambled Genome Reveals Massive Levels of Genomic Rearrangement during Development.</title>
        <authorList>
            <person name="Chen X."/>
            <person name="Bracht J.R."/>
            <person name="Goldman A.D."/>
            <person name="Dolzhenko E."/>
            <person name="Clay D.M."/>
            <person name="Swart E.C."/>
            <person name="Perlman D.H."/>
            <person name="Doak T.G."/>
            <person name="Stuart A."/>
            <person name="Amemiya C.T."/>
            <person name="Sebra R.P."/>
            <person name="Landweber L.F."/>
        </authorList>
    </citation>
    <scope>NUCLEOTIDE SEQUENCE [LARGE SCALE GENOMIC DNA]</scope>
    <source>
        <strain evidence="2">JRB310</strain>
    </source>
</reference>
<name>A0A073HZ93_9SPIT</name>
<dbReference type="EMBL" id="ARYC01018006">
    <property type="protein sequence ID" value="KEJ82506.1"/>
    <property type="molecule type" value="Genomic_DNA"/>
</dbReference>
<dbReference type="Proteomes" id="UP000053232">
    <property type="component" value="Unassembled WGS sequence"/>
</dbReference>
<protein>
    <submittedName>
        <fullName evidence="1">Uncharacterized protein</fullName>
    </submittedName>
</protein>
<evidence type="ECO:0000313" key="2">
    <source>
        <dbReference type="Proteomes" id="UP000053232"/>
    </source>
</evidence>
<evidence type="ECO:0000313" key="1">
    <source>
        <dbReference type="EMBL" id="KEJ82506.1"/>
    </source>
</evidence>
<gene>
    <name evidence="1" type="ORF">OXYTRIMIC_715</name>
</gene>
<sequence>MGNNQVEKGILNCNFNKLIGQLIGQDGFNGEMLAKSQAIKSTVSQKITYQMKEGKFPQCIKDRNTDTTKQKLRERYPEMGNTRPIVVNSHMSKIRENLIINKIKAEKNQLLQTGNYQNGFKENKSTHINLIRQLEHMKEQ</sequence>
<dbReference type="AlphaFoldDB" id="A0A073HZ93"/>